<reference evidence="1" key="2">
    <citation type="submission" date="2024-05" db="EMBL/GenBank/DDBJ databases">
        <authorList>
            <person name="Wolfe A."/>
        </authorList>
    </citation>
    <scope>NUCLEOTIDE SEQUENCE</scope>
    <source>
        <strain evidence="1">UMB1064</strain>
    </source>
</reference>
<proteinExistence type="predicted"/>
<dbReference type="InterPro" id="IPR036052">
    <property type="entry name" value="TrpB-like_PALP_sf"/>
</dbReference>
<evidence type="ECO:0000313" key="1">
    <source>
        <dbReference type="EMBL" id="MEO3718060.1"/>
    </source>
</evidence>
<reference evidence="1" key="1">
    <citation type="submission" date="2023-05" db="EMBL/GenBank/DDBJ databases">
        <authorList>
            <person name="Du J."/>
        </authorList>
    </citation>
    <scope>NUCLEOTIDE SEQUENCE</scope>
    <source>
        <strain evidence="1">UMB1064</strain>
    </source>
</reference>
<organism evidence="1 2">
    <name type="scientific">Corynebacterium amycolatum</name>
    <dbReference type="NCBI Taxonomy" id="43765"/>
    <lineage>
        <taxon>Bacteria</taxon>
        <taxon>Bacillati</taxon>
        <taxon>Actinomycetota</taxon>
        <taxon>Actinomycetes</taxon>
        <taxon>Mycobacteriales</taxon>
        <taxon>Corynebacteriaceae</taxon>
        <taxon>Corynebacterium</taxon>
    </lineage>
</organism>
<comment type="caution">
    <text evidence="1">The sequence shown here is derived from an EMBL/GenBank/DDBJ whole genome shotgun (WGS) entry which is preliminary data.</text>
</comment>
<dbReference type="AlphaFoldDB" id="A0AAW9SYQ7"/>
<dbReference type="Proteomes" id="UP001223646">
    <property type="component" value="Unassembled WGS sequence"/>
</dbReference>
<dbReference type="RefSeq" id="WP_241482443.1">
    <property type="nucleotide sequence ID" value="NZ_JALXMX010000011.1"/>
</dbReference>
<sequence length="82" mass="9086">MVGGTAGAAIYEGLRHLHEFQAGTTMVVIVCDAGEKYLDTIFDTDWLQKNHLYSEVMERQVSRMLRAYGDSRAIASSFEVAG</sequence>
<name>A0AAW9SYQ7_CORAY</name>
<accession>A0AAW9SYQ7</accession>
<evidence type="ECO:0008006" key="3">
    <source>
        <dbReference type="Google" id="ProtNLM"/>
    </source>
</evidence>
<protein>
    <recommendedName>
        <fullName evidence="3">Cystathionine beta-synthase</fullName>
    </recommendedName>
</protein>
<dbReference type="Gene3D" id="3.40.50.1100">
    <property type="match status" value="1"/>
</dbReference>
<dbReference type="GO" id="GO:1901605">
    <property type="term" value="P:alpha-amino acid metabolic process"/>
    <property type="evidence" value="ECO:0007669"/>
    <property type="project" value="UniProtKB-ARBA"/>
</dbReference>
<dbReference type="SUPFAM" id="SSF53686">
    <property type="entry name" value="Tryptophan synthase beta subunit-like PLP-dependent enzymes"/>
    <property type="match status" value="1"/>
</dbReference>
<evidence type="ECO:0000313" key="2">
    <source>
        <dbReference type="Proteomes" id="UP001223646"/>
    </source>
</evidence>
<dbReference type="EMBL" id="JASOOY020000034">
    <property type="protein sequence ID" value="MEO3718060.1"/>
    <property type="molecule type" value="Genomic_DNA"/>
</dbReference>
<gene>
    <name evidence="1" type="ORF">QP460_010760</name>
</gene>